<proteinExistence type="predicted"/>
<dbReference type="RefSeq" id="WP_076534019.1">
    <property type="nucleotide sequence ID" value="NZ_BMEH01000012.1"/>
</dbReference>
<dbReference type="Proteomes" id="UP000186141">
    <property type="component" value="Unassembled WGS sequence"/>
</dbReference>
<dbReference type="AlphaFoldDB" id="A0A1N7QIF7"/>
<evidence type="ECO:0000313" key="1">
    <source>
        <dbReference type="EMBL" id="SIT22662.1"/>
    </source>
</evidence>
<organism evidence="1 2">
    <name type="scientific">Gemmobacter megaterium</name>
    <dbReference type="NCBI Taxonomy" id="1086013"/>
    <lineage>
        <taxon>Bacteria</taxon>
        <taxon>Pseudomonadati</taxon>
        <taxon>Pseudomonadota</taxon>
        <taxon>Alphaproteobacteria</taxon>
        <taxon>Rhodobacterales</taxon>
        <taxon>Paracoccaceae</taxon>
        <taxon>Gemmobacter</taxon>
    </lineage>
</organism>
<dbReference type="OrthoDB" id="9769567at2"/>
<keyword evidence="2" id="KW-1185">Reference proteome</keyword>
<reference evidence="1 2" key="1">
    <citation type="submission" date="2017-01" db="EMBL/GenBank/DDBJ databases">
        <authorList>
            <person name="Mah S.A."/>
            <person name="Swanson W.J."/>
            <person name="Moy G.W."/>
            <person name="Vacquier V.D."/>
        </authorList>
    </citation>
    <scope>NUCLEOTIDE SEQUENCE [LARGE SCALE GENOMIC DNA]</scope>
    <source>
        <strain evidence="1 2">DSM 26375</strain>
    </source>
</reference>
<sequence length="84" mass="9272">MSNRGVNELSTAERRAFLRAFWHGARRCWVPLTGPEWRGRCGIQPADIAELRRCGDILALGPPDRRSYEISPAGVALLGVRVAA</sequence>
<protein>
    <submittedName>
        <fullName evidence="1">Uncharacterized protein</fullName>
    </submittedName>
</protein>
<gene>
    <name evidence="1" type="ORF">SAMN05421774_11237</name>
</gene>
<name>A0A1N7QIF7_9RHOB</name>
<dbReference type="EMBL" id="FTOT01000012">
    <property type="protein sequence ID" value="SIT22662.1"/>
    <property type="molecule type" value="Genomic_DNA"/>
</dbReference>
<dbReference type="STRING" id="1086013.SAMN05421774_11237"/>
<accession>A0A1N7QIF7</accession>
<evidence type="ECO:0000313" key="2">
    <source>
        <dbReference type="Proteomes" id="UP000186141"/>
    </source>
</evidence>